<dbReference type="AlphaFoldDB" id="A0A7S4LLT3"/>
<accession>A0A7S4LLT3</accession>
<dbReference type="GO" id="GO:0009143">
    <property type="term" value="P:nucleoside triphosphate catabolic process"/>
    <property type="evidence" value="ECO:0007669"/>
    <property type="project" value="InterPro"/>
</dbReference>
<proteinExistence type="inferred from homology"/>
<name>A0A7S4LLT3_9EUGL</name>
<protein>
    <submittedName>
        <fullName evidence="3">Uncharacterized protein</fullName>
    </submittedName>
</protein>
<evidence type="ECO:0000313" key="3">
    <source>
        <dbReference type="EMBL" id="CAE0837442.1"/>
    </source>
</evidence>
<sequence>MSVMLNEHDYLKQHNVVQLFDELTAALLNKKPEEPTGFIIDWLKTKCPGPTYKINTSNENKFKEFQRMFAKCGANLEATKVDLDEIDAAPELVVAHKATAVGEGVIVEDTQLDVEGADVGVNVRWLMDKLDQYEGRGATWTVLMGIRKGSNVEIFRGVVKGKIVKPRVDSNFGFDPIFQPEGRDKTLAEDKPDDVNARWFAIENLVKGKVYETKAPIEKWDGPWQKH</sequence>
<comment type="similarity">
    <text evidence="1">Belongs to the HAM1 NTPase family.</text>
</comment>
<dbReference type="GO" id="GO:0005737">
    <property type="term" value="C:cytoplasm"/>
    <property type="evidence" value="ECO:0007669"/>
    <property type="project" value="TreeGrafter"/>
</dbReference>
<dbReference type="InterPro" id="IPR029001">
    <property type="entry name" value="ITPase-like_fam"/>
</dbReference>
<organism evidence="3">
    <name type="scientific">Eutreptiella gymnastica</name>
    <dbReference type="NCBI Taxonomy" id="73025"/>
    <lineage>
        <taxon>Eukaryota</taxon>
        <taxon>Discoba</taxon>
        <taxon>Euglenozoa</taxon>
        <taxon>Euglenida</taxon>
        <taxon>Spirocuta</taxon>
        <taxon>Euglenophyceae</taxon>
        <taxon>Eutreptiales</taxon>
        <taxon>Eutreptiaceae</taxon>
        <taxon>Eutreptiella</taxon>
    </lineage>
</organism>
<dbReference type="Pfam" id="PF01725">
    <property type="entry name" value="Ham1p_like"/>
    <property type="match status" value="1"/>
</dbReference>
<dbReference type="CDD" id="cd22961">
    <property type="entry name" value="DD_TEX55-like"/>
    <property type="match status" value="1"/>
</dbReference>
<dbReference type="SUPFAM" id="SSF47391">
    <property type="entry name" value="Dimerization-anchoring domain of cAMP-dependent PK regulatory subunit"/>
    <property type="match status" value="1"/>
</dbReference>
<dbReference type="PANTHER" id="PTHR11067:SF9">
    <property type="entry name" value="INOSINE TRIPHOSPHATE PYROPHOSPHATASE"/>
    <property type="match status" value="1"/>
</dbReference>
<dbReference type="Gene3D" id="3.90.950.10">
    <property type="match status" value="1"/>
</dbReference>
<reference evidence="3" key="1">
    <citation type="submission" date="2021-01" db="EMBL/GenBank/DDBJ databases">
        <authorList>
            <person name="Corre E."/>
            <person name="Pelletier E."/>
            <person name="Niang G."/>
            <person name="Scheremetjew M."/>
            <person name="Finn R."/>
            <person name="Kale V."/>
            <person name="Holt S."/>
            <person name="Cochrane G."/>
            <person name="Meng A."/>
            <person name="Brown T."/>
            <person name="Cohen L."/>
        </authorList>
    </citation>
    <scope>NUCLEOTIDE SEQUENCE</scope>
    <source>
        <strain evidence="3">CCMP1594</strain>
    </source>
</reference>
<dbReference type="PANTHER" id="PTHR11067">
    <property type="entry name" value="INOSINE TRIPHOSPHATE PYROPHOSPHATASE/HAM1 PROTEIN"/>
    <property type="match status" value="1"/>
</dbReference>
<evidence type="ECO:0000256" key="1">
    <source>
        <dbReference type="ARBA" id="ARBA00008023"/>
    </source>
</evidence>
<dbReference type="SUPFAM" id="SSF52972">
    <property type="entry name" value="ITPase-like"/>
    <property type="match status" value="1"/>
</dbReference>
<evidence type="ECO:0000256" key="2">
    <source>
        <dbReference type="ARBA" id="ARBA00022801"/>
    </source>
</evidence>
<keyword evidence="2" id="KW-0378">Hydrolase</keyword>
<gene>
    <name evidence="3" type="ORF">EGYM00163_LOCUS48814</name>
</gene>
<dbReference type="GO" id="GO:0047429">
    <property type="term" value="F:nucleoside triphosphate diphosphatase activity"/>
    <property type="evidence" value="ECO:0007669"/>
    <property type="project" value="InterPro"/>
</dbReference>
<dbReference type="EMBL" id="HBJA01141900">
    <property type="protein sequence ID" value="CAE0837442.1"/>
    <property type="molecule type" value="Transcribed_RNA"/>
</dbReference>
<dbReference type="InterPro" id="IPR002637">
    <property type="entry name" value="RdgB/HAM1"/>
</dbReference>